<feature type="compositionally biased region" description="Low complexity" evidence="1">
    <location>
        <begin position="261"/>
        <end position="280"/>
    </location>
</feature>
<accession>A0ABU7RTB1</accession>
<dbReference type="RefSeq" id="WP_331214867.1">
    <property type="nucleotide sequence ID" value="NZ_JAZGQK010000012.1"/>
</dbReference>
<protein>
    <submittedName>
        <fullName evidence="2">Glycosyltransferase family 2 protein</fullName>
    </submittedName>
</protein>
<feature type="compositionally biased region" description="Basic and acidic residues" evidence="1">
    <location>
        <begin position="16"/>
        <end position="29"/>
    </location>
</feature>
<dbReference type="SUPFAM" id="SSF53448">
    <property type="entry name" value="Nucleotide-diphospho-sugar transferases"/>
    <property type="match status" value="1"/>
</dbReference>
<dbReference type="Proteomes" id="UP001332243">
    <property type="component" value="Unassembled WGS sequence"/>
</dbReference>
<dbReference type="Gene3D" id="3.90.550.10">
    <property type="entry name" value="Spore Coat Polysaccharide Biosynthesis Protein SpsA, Chain A"/>
    <property type="match status" value="1"/>
</dbReference>
<comment type="caution">
    <text evidence="2">The sequence shown here is derived from an EMBL/GenBank/DDBJ whole genome shotgun (WGS) entry which is preliminary data.</text>
</comment>
<feature type="region of interest" description="Disordered" evidence="1">
    <location>
        <begin position="1"/>
        <end position="51"/>
    </location>
</feature>
<name>A0ABU7RTB1_9ACTN</name>
<gene>
    <name evidence="2" type="ORF">V1633_14740</name>
</gene>
<feature type="region of interest" description="Disordered" evidence="1">
    <location>
        <begin position="238"/>
        <end position="284"/>
    </location>
</feature>
<dbReference type="EMBL" id="JAZGQK010000012">
    <property type="protein sequence ID" value="MEE6259743.1"/>
    <property type="molecule type" value="Genomic_DNA"/>
</dbReference>
<evidence type="ECO:0000256" key="1">
    <source>
        <dbReference type="SAM" id="MobiDB-lite"/>
    </source>
</evidence>
<evidence type="ECO:0000313" key="2">
    <source>
        <dbReference type="EMBL" id="MEE6259743.1"/>
    </source>
</evidence>
<keyword evidence="3" id="KW-1185">Reference proteome</keyword>
<organism evidence="2 3">
    <name type="scientific">Plantactinospora sonchi</name>
    <dbReference type="NCBI Taxonomy" id="1544735"/>
    <lineage>
        <taxon>Bacteria</taxon>
        <taxon>Bacillati</taxon>
        <taxon>Actinomycetota</taxon>
        <taxon>Actinomycetes</taxon>
        <taxon>Micromonosporales</taxon>
        <taxon>Micromonosporaceae</taxon>
        <taxon>Plantactinospora</taxon>
    </lineage>
</organism>
<reference evidence="2 3" key="1">
    <citation type="submission" date="2024-01" db="EMBL/GenBank/DDBJ databases">
        <title>Genome insights into Plantactinospora sonchi sp. nov.</title>
        <authorList>
            <person name="Wang L."/>
        </authorList>
    </citation>
    <scope>NUCLEOTIDE SEQUENCE [LARGE SCALE GENOMIC DNA]</scope>
    <source>
        <strain evidence="2 3">NEAU-QY2</strain>
    </source>
</reference>
<sequence>MRRTGGVAASGQGEAEAERNQMRTGEHVDPAAAVPGTGPEPGGLAAPGSPDRAERGWWWRLVDAPPPTRAERLGRWVGLRVLRIPGRGRLLVVAGSVDRLRDLLTMPVSITPTRRTTVLVAYWRAPWRGWAHGIGPLDHLRRHRVTLPRGGRGPASVAVRLSRPARLRDVVRAALAALTPDRPLPAPASAELTCWDTLPGYLPAGPVAVLTGPRLPAGTEIRAHDLVLWAGDRADSAHRVDPVAEPPGKASRTADPVADTPGPASRPADSPPGAGSPSSGDVEPAYAVGWHAGRHGLRTDAGPVAVLVDARRVNPRGRRADSYRPDAPRIRLDFVSDPRGRRRPGAGRLDGPGLTAADLATLRQVGTVDCGTVPDADPVAVAALLVQVAMTGATLSAPTLPDRVAGLLTPELRETVGAPVPQTDPLAREARSVRQRRAALRGHATGFALPRLAAAPFPGLPRPPSVSAILATRRPDLLPEAVRTIVGQTYPELEVVLCLHGCALPEPVRDLLAASGRPYEIVEVPGALSFGEALGAATGRARGSLVTKFDDDDSYGPEHVWDLVLARHYSGATVVGKGSEFVHLETLDVTIRRPSGAAESDAEVVAGGTMLIARGDLESVGGWRPVPRSVDLGLLRRVRRDGGIVYRTHPFGYVYHRRATGHTWDPGQEYFLESAYARWPGLPAELLDGPVPPSGADRPVTPPGHRRPGSAGPEHRG</sequence>
<proteinExistence type="predicted"/>
<dbReference type="InterPro" id="IPR029044">
    <property type="entry name" value="Nucleotide-diphossugar_trans"/>
</dbReference>
<evidence type="ECO:0000313" key="3">
    <source>
        <dbReference type="Proteomes" id="UP001332243"/>
    </source>
</evidence>
<feature type="region of interest" description="Disordered" evidence="1">
    <location>
        <begin position="684"/>
        <end position="717"/>
    </location>
</feature>